<dbReference type="Proteomes" id="UP001239111">
    <property type="component" value="Chromosome 1"/>
</dbReference>
<accession>A0ACC2PSA5</accession>
<keyword evidence="2" id="KW-1185">Reference proteome</keyword>
<organism evidence="1 2">
    <name type="scientific">Eretmocerus hayati</name>
    <dbReference type="NCBI Taxonomy" id="131215"/>
    <lineage>
        <taxon>Eukaryota</taxon>
        <taxon>Metazoa</taxon>
        <taxon>Ecdysozoa</taxon>
        <taxon>Arthropoda</taxon>
        <taxon>Hexapoda</taxon>
        <taxon>Insecta</taxon>
        <taxon>Pterygota</taxon>
        <taxon>Neoptera</taxon>
        <taxon>Endopterygota</taxon>
        <taxon>Hymenoptera</taxon>
        <taxon>Apocrita</taxon>
        <taxon>Proctotrupomorpha</taxon>
        <taxon>Chalcidoidea</taxon>
        <taxon>Aphelinidae</taxon>
        <taxon>Aphelininae</taxon>
        <taxon>Eretmocerus</taxon>
    </lineage>
</organism>
<name>A0ACC2PSA5_9HYME</name>
<reference evidence="1" key="1">
    <citation type="submission" date="2023-04" db="EMBL/GenBank/DDBJ databases">
        <title>A chromosome-level genome assembly of the parasitoid wasp Eretmocerus hayati.</title>
        <authorList>
            <person name="Zhong Y."/>
            <person name="Liu S."/>
            <person name="Liu Y."/>
        </authorList>
    </citation>
    <scope>NUCLEOTIDE SEQUENCE</scope>
    <source>
        <strain evidence="1">ZJU_SS_LIU_2023</strain>
    </source>
</reference>
<sequence>MSADESSMSASHPRTVFKNRASEHTSNAFPKPMCKWVSLGDLTVLDPPGKSFGDDRDSRSRSASLSILTPTSTIQHIPGLQFTHTSGLTSESIFAGACQSSSQSRGSSESREITRSEQNDFPCDLGSSPKSSTRSPSPSNSTHSQSRSSVISNISGSRSRSESPQQYPESFPPHGLKSRSTSRSSSDPETARRPHSRSKSRDSDSAARFEKKTSRNSTKFKFSTYDEIPGVVESFENHCASDDTVIVQGKLEERPPPDEDISDHEDIVGSSG</sequence>
<evidence type="ECO:0000313" key="2">
    <source>
        <dbReference type="Proteomes" id="UP001239111"/>
    </source>
</evidence>
<proteinExistence type="predicted"/>
<evidence type="ECO:0000313" key="1">
    <source>
        <dbReference type="EMBL" id="KAJ8685873.1"/>
    </source>
</evidence>
<gene>
    <name evidence="1" type="ORF">QAD02_021666</name>
</gene>
<dbReference type="EMBL" id="CM056741">
    <property type="protein sequence ID" value="KAJ8685873.1"/>
    <property type="molecule type" value="Genomic_DNA"/>
</dbReference>
<comment type="caution">
    <text evidence="1">The sequence shown here is derived from an EMBL/GenBank/DDBJ whole genome shotgun (WGS) entry which is preliminary data.</text>
</comment>
<protein>
    <submittedName>
        <fullName evidence="1">Uncharacterized protein</fullName>
    </submittedName>
</protein>